<dbReference type="InterPro" id="IPR028599">
    <property type="entry name" value="WDR12/Ytm1"/>
</dbReference>
<feature type="repeat" description="WD" evidence="7">
    <location>
        <begin position="364"/>
        <end position="399"/>
    </location>
</feature>
<sequence length="468" mass="50490">MADAMDVDSDAPRIQINLSTRDAAFAVPLQTVRVQTSLRRFGLSTLVNHLLESPKPIPFDFLIDGQYLRTSIDEYLTSAGLSSEKPLDVEYVRAQVPPTYIGSFEQDDWISSVHLSSSAGAATILTGSFDGTAQITSLSGQVFAKTMPYHTQSVKAVTWVDQPSLTSSDPASFLTAGMDRTINLWSYQHSDEPPSSAAPLSATTTYISHKSTINSLSYSPSTSQFLSASSDNTIALWSTDSSLLPTVSAPQPTSFSRKRRRTTQKLPNTEKKGPLAVLTPHTAPVSQITHATDPTAAYSVSWDKSIITHDLVTAQVVDTRVTQHPLLSVTTLPSLNLIAAGSAARHITLHDPRASSGGQQTAVLRGHTNAVVSLARSPESDYLFASGSHDGCVRIWDVRRVAFSADTDSEDKTSGSLFLIKRESGVGKVFGVDWIRDVGLVSVGEDKKIQINRGELMADVTVLDQTGR</sequence>
<comment type="subunit">
    <text evidence="6">Component of the NOP7 complex, composed of ERB1, NOP7 and YTM1. Within the NOP7 complex ERB1 appears to interact directly with NOP7 and YTM1. The NOP7 complex also associates with the 66S pre-ribosome.</text>
</comment>
<evidence type="ECO:0000256" key="6">
    <source>
        <dbReference type="HAMAP-Rule" id="MF_03029"/>
    </source>
</evidence>
<dbReference type="Proteomes" id="UP001375240">
    <property type="component" value="Unassembled WGS sequence"/>
</dbReference>
<accession>A0AAV9U277</accession>
<dbReference type="PANTHER" id="PTHR19855:SF11">
    <property type="entry name" value="RIBOSOME BIOGENESIS PROTEIN WDR12"/>
    <property type="match status" value="1"/>
</dbReference>
<feature type="repeat" description="WD" evidence="7">
    <location>
        <begin position="206"/>
        <end position="241"/>
    </location>
</feature>
<evidence type="ECO:0000313" key="10">
    <source>
        <dbReference type="EMBL" id="KAK6334155.1"/>
    </source>
</evidence>
<dbReference type="GO" id="GO:0030687">
    <property type="term" value="C:preribosome, large subunit precursor"/>
    <property type="evidence" value="ECO:0007669"/>
    <property type="project" value="UniProtKB-UniRule"/>
</dbReference>
<dbReference type="Gene3D" id="2.130.10.10">
    <property type="entry name" value="YVTN repeat-like/Quinoprotein amine dehydrogenase"/>
    <property type="match status" value="1"/>
</dbReference>
<dbReference type="InterPro" id="IPR012972">
    <property type="entry name" value="NLE"/>
</dbReference>
<feature type="region of interest" description="Disordered" evidence="8">
    <location>
        <begin position="248"/>
        <end position="276"/>
    </location>
</feature>
<dbReference type="GO" id="GO:0043021">
    <property type="term" value="F:ribonucleoprotein complex binding"/>
    <property type="evidence" value="ECO:0007669"/>
    <property type="project" value="UniProtKB-UniRule"/>
</dbReference>
<evidence type="ECO:0000256" key="4">
    <source>
        <dbReference type="ARBA" id="ARBA00022737"/>
    </source>
</evidence>
<keyword evidence="5 6" id="KW-0539">Nucleus</keyword>
<evidence type="ECO:0000256" key="7">
    <source>
        <dbReference type="PROSITE-ProRule" id="PRU00221"/>
    </source>
</evidence>
<reference evidence="10 11" key="1">
    <citation type="submission" date="2019-10" db="EMBL/GenBank/DDBJ databases">
        <authorList>
            <person name="Palmer J.M."/>
        </authorList>
    </citation>
    <scope>NUCLEOTIDE SEQUENCE [LARGE SCALE GENOMIC DNA]</scope>
    <source>
        <strain evidence="10 11">TWF696</strain>
    </source>
</reference>
<dbReference type="AlphaFoldDB" id="A0AAV9U277"/>
<dbReference type="PRINTS" id="PR00320">
    <property type="entry name" value="GPROTEINBRPT"/>
</dbReference>
<protein>
    <recommendedName>
        <fullName evidence="6">Ribosome biogenesis protein YTM1</fullName>
    </recommendedName>
</protein>
<keyword evidence="11" id="KW-1185">Reference proteome</keyword>
<keyword evidence="4" id="KW-0677">Repeat</keyword>
<dbReference type="PANTHER" id="PTHR19855">
    <property type="entry name" value="WD40 REPEAT PROTEIN 12, 37"/>
    <property type="match status" value="1"/>
</dbReference>
<dbReference type="GO" id="GO:0005654">
    <property type="term" value="C:nucleoplasm"/>
    <property type="evidence" value="ECO:0007669"/>
    <property type="project" value="UniProtKB-SubCell"/>
</dbReference>
<comment type="caution">
    <text evidence="10">The sequence shown here is derived from an EMBL/GenBank/DDBJ whole genome shotgun (WGS) entry which is preliminary data.</text>
</comment>
<feature type="domain" description="NLE" evidence="9">
    <location>
        <begin position="14"/>
        <end position="76"/>
    </location>
</feature>
<dbReference type="InterPro" id="IPR001680">
    <property type="entry name" value="WD40_rpt"/>
</dbReference>
<evidence type="ECO:0000313" key="11">
    <source>
        <dbReference type="Proteomes" id="UP001375240"/>
    </source>
</evidence>
<evidence type="ECO:0000256" key="5">
    <source>
        <dbReference type="ARBA" id="ARBA00023242"/>
    </source>
</evidence>
<comment type="subcellular location">
    <subcellularLocation>
        <location evidence="6">Nucleus</location>
        <location evidence="6">Nucleolus</location>
    </subcellularLocation>
    <subcellularLocation>
        <location evidence="6">Nucleus</location>
        <location evidence="6">Nucleoplasm</location>
    </subcellularLocation>
</comment>
<dbReference type="Pfam" id="PF08154">
    <property type="entry name" value="NLE"/>
    <property type="match status" value="1"/>
</dbReference>
<keyword evidence="1 6" id="KW-0690">Ribosome biogenesis</keyword>
<comment type="function">
    <text evidence="6">Component of the NOP7 complex, which is required for maturation of the 25S and 5.8S ribosomal RNAs and formation of the 60S ribosome.</text>
</comment>
<dbReference type="InterPro" id="IPR020472">
    <property type="entry name" value="WD40_PAC1"/>
</dbReference>
<dbReference type="Pfam" id="PF00400">
    <property type="entry name" value="WD40"/>
    <property type="match status" value="3"/>
</dbReference>
<proteinExistence type="inferred from homology"/>
<evidence type="ECO:0000256" key="8">
    <source>
        <dbReference type="SAM" id="MobiDB-lite"/>
    </source>
</evidence>
<dbReference type="PROSITE" id="PS50082">
    <property type="entry name" value="WD_REPEATS_2"/>
    <property type="match status" value="2"/>
</dbReference>
<dbReference type="HAMAP" id="MF_03029">
    <property type="entry name" value="WDR12"/>
    <property type="match status" value="1"/>
</dbReference>
<evidence type="ECO:0000256" key="1">
    <source>
        <dbReference type="ARBA" id="ARBA00022517"/>
    </source>
</evidence>
<evidence type="ECO:0000256" key="2">
    <source>
        <dbReference type="ARBA" id="ARBA00022552"/>
    </source>
</evidence>
<dbReference type="InterPro" id="IPR015943">
    <property type="entry name" value="WD40/YVTN_repeat-like_dom_sf"/>
</dbReference>
<dbReference type="InterPro" id="IPR036322">
    <property type="entry name" value="WD40_repeat_dom_sf"/>
</dbReference>
<dbReference type="GO" id="GO:0070545">
    <property type="term" value="C:PeBoW complex"/>
    <property type="evidence" value="ECO:0007669"/>
    <property type="project" value="TreeGrafter"/>
</dbReference>
<dbReference type="GO" id="GO:0000466">
    <property type="term" value="P:maturation of 5.8S rRNA from tricistronic rRNA transcript (SSU-rRNA, 5.8S rRNA, LSU-rRNA)"/>
    <property type="evidence" value="ECO:0007669"/>
    <property type="project" value="UniProtKB-UniRule"/>
</dbReference>
<dbReference type="PROSITE" id="PS50294">
    <property type="entry name" value="WD_REPEATS_REGION"/>
    <property type="match status" value="2"/>
</dbReference>
<evidence type="ECO:0000256" key="3">
    <source>
        <dbReference type="ARBA" id="ARBA00022574"/>
    </source>
</evidence>
<dbReference type="GO" id="GO:0000463">
    <property type="term" value="P:maturation of LSU-rRNA from tricistronic rRNA transcript (SSU-rRNA, 5.8S rRNA, LSU-rRNA)"/>
    <property type="evidence" value="ECO:0007669"/>
    <property type="project" value="UniProtKB-UniRule"/>
</dbReference>
<gene>
    <name evidence="6 10" type="primary">YTM1</name>
    <name evidence="10" type="ORF">TWF696_002657</name>
</gene>
<dbReference type="SMART" id="SM00320">
    <property type="entry name" value="WD40"/>
    <property type="match status" value="7"/>
</dbReference>
<name>A0AAV9U277_9PEZI</name>
<keyword evidence="2 6" id="KW-0698">rRNA processing</keyword>
<evidence type="ECO:0000259" key="9">
    <source>
        <dbReference type="Pfam" id="PF08154"/>
    </source>
</evidence>
<organism evidence="10 11">
    <name type="scientific">Orbilia brochopaga</name>
    <dbReference type="NCBI Taxonomy" id="3140254"/>
    <lineage>
        <taxon>Eukaryota</taxon>
        <taxon>Fungi</taxon>
        <taxon>Dikarya</taxon>
        <taxon>Ascomycota</taxon>
        <taxon>Pezizomycotina</taxon>
        <taxon>Orbiliomycetes</taxon>
        <taxon>Orbiliales</taxon>
        <taxon>Orbiliaceae</taxon>
        <taxon>Orbilia</taxon>
    </lineage>
</organism>
<comment type="similarity">
    <text evidence="6">Belongs to the WD repeat WDR12/YTM1 family.</text>
</comment>
<keyword evidence="3 7" id="KW-0853">WD repeat</keyword>
<dbReference type="EMBL" id="JAVHNQ010000013">
    <property type="protein sequence ID" value="KAK6334155.1"/>
    <property type="molecule type" value="Genomic_DNA"/>
</dbReference>
<dbReference type="SUPFAM" id="SSF50978">
    <property type="entry name" value="WD40 repeat-like"/>
    <property type="match status" value="1"/>
</dbReference>